<accession>A0A7S1SL14</accession>
<dbReference type="AlphaFoldDB" id="A0A7S1SL14"/>
<evidence type="ECO:0000256" key="2">
    <source>
        <dbReference type="ARBA" id="ARBA00022670"/>
    </source>
</evidence>
<keyword evidence="4 6" id="KW-0788">Thiol protease</keyword>
<evidence type="ECO:0000313" key="8">
    <source>
        <dbReference type="EMBL" id="CAD9201336.1"/>
    </source>
</evidence>
<proteinExistence type="inferred from homology"/>
<evidence type="ECO:0000259" key="7">
    <source>
        <dbReference type="PROSITE" id="PS50203"/>
    </source>
</evidence>
<dbReference type="GO" id="GO:0004198">
    <property type="term" value="F:calcium-dependent cysteine-type endopeptidase activity"/>
    <property type="evidence" value="ECO:0007669"/>
    <property type="project" value="InterPro"/>
</dbReference>
<name>A0A7S1SL14_9CHLO</name>
<dbReference type="EMBL" id="HBGG01007198">
    <property type="protein sequence ID" value="CAD9201336.1"/>
    <property type="molecule type" value="Transcribed_RNA"/>
</dbReference>
<dbReference type="InterPro" id="IPR001300">
    <property type="entry name" value="Peptidase_C2_calpain_cat"/>
</dbReference>
<keyword evidence="2 6" id="KW-0645">Protease</keyword>
<organism evidence="8">
    <name type="scientific">Tetraselmis chuii</name>
    <dbReference type="NCBI Taxonomy" id="63592"/>
    <lineage>
        <taxon>Eukaryota</taxon>
        <taxon>Viridiplantae</taxon>
        <taxon>Chlorophyta</taxon>
        <taxon>core chlorophytes</taxon>
        <taxon>Chlorodendrophyceae</taxon>
        <taxon>Chlorodendrales</taxon>
        <taxon>Chlorodendraceae</taxon>
        <taxon>Tetraselmis</taxon>
    </lineage>
</organism>
<evidence type="ECO:0000256" key="4">
    <source>
        <dbReference type="ARBA" id="ARBA00022807"/>
    </source>
</evidence>
<protein>
    <recommendedName>
        <fullName evidence="7">Calpain catalytic domain-containing protein</fullName>
    </recommendedName>
</protein>
<evidence type="ECO:0000256" key="6">
    <source>
        <dbReference type="PROSITE-ProRule" id="PRU00239"/>
    </source>
</evidence>
<keyword evidence="3 6" id="KW-0378">Hydrolase</keyword>
<feature type="active site" evidence="5 6">
    <location>
        <position position="313"/>
    </location>
</feature>
<comment type="similarity">
    <text evidence="1">Belongs to the peptidase C2 family.</text>
</comment>
<gene>
    <name evidence="8" type="ORF">TCHU04912_LOCUS3569</name>
</gene>
<evidence type="ECO:0000256" key="3">
    <source>
        <dbReference type="ARBA" id="ARBA00022801"/>
    </source>
</evidence>
<reference evidence="8" key="1">
    <citation type="submission" date="2021-01" db="EMBL/GenBank/DDBJ databases">
        <authorList>
            <person name="Corre E."/>
            <person name="Pelletier E."/>
            <person name="Niang G."/>
            <person name="Scheremetjew M."/>
            <person name="Finn R."/>
            <person name="Kale V."/>
            <person name="Holt S."/>
            <person name="Cochrane G."/>
            <person name="Meng A."/>
            <person name="Brown T."/>
            <person name="Cohen L."/>
        </authorList>
    </citation>
    <scope>NUCLEOTIDE SEQUENCE</scope>
    <source>
        <strain evidence="8">PLY429</strain>
    </source>
</reference>
<dbReference type="PRINTS" id="PR00704">
    <property type="entry name" value="CALPAIN"/>
</dbReference>
<dbReference type="SUPFAM" id="SSF54001">
    <property type="entry name" value="Cysteine proteinases"/>
    <property type="match status" value="1"/>
</dbReference>
<feature type="active site" evidence="5 6">
    <location>
        <position position="293"/>
    </location>
</feature>
<dbReference type="InterPro" id="IPR022684">
    <property type="entry name" value="Calpain_cysteine_protease"/>
</dbReference>
<feature type="active site" evidence="5 6">
    <location>
        <position position="110"/>
    </location>
</feature>
<dbReference type="InterPro" id="IPR038765">
    <property type="entry name" value="Papain-like_cys_pep_sf"/>
</dbReference>
<dbReference type="Gene3D" id="3.90.70.10">
    <property type="entry name" value="Cysteine proteinases"/>
    <property type="match status" value="1"/>
</dbReference>
<evidence type="ECO:0000256" key="5">
    <source>
        <dbReference type="PIRSR" id="PIRSR622684-1"/>
    </source>
</evidence>
<feature type="domain" description="Calpain catalytic" evidence="7">
    <location>
        <begin position="49"/>
        <end position="377"/>
    </location>
</feature>
<dbReference type="GO" id="GO:0006508">
    <property type="term" value="P:proteolysis"/>
    <property type="evidence" value="ECO:0007669"/>
    <property type="project" value="UniProtKB-KW"/>
</dbReference>
<dbReference type="PANTHER" id="PTHR10183:SF379">
    <property type="entry name" value="CALPAIN-5"/>
    <property type="match status" value="1"/>
</dbReference>
<dbReference type="SMART" id="SM00230">
    <property type="entry name" value="CysPc"/>
    <property type="match status" value="1"/>
</dbReference>
<dbReference type="PROSITE" id="PS00139">
    <property type="entry name" value="THIOL_PROTEASE_CYS"/>
    <property type="match status" value="1"/>
</dbReference>
<evidence type="ECO:0000256" key="1">
    <source>
        <dbReference type="ARBA" id="ARBA00007623"/>
    </source>
</evidence>
<dbReference type="CDD" id="cd00044">
    <property type="entry name" value="CysPc"/>
    <property type="match status" value="1"/>
</dbReference>
<dbReference type="Pfam" id="PF00648">
    <property type="entry name" value="Peptidase_C2"/>
    <property type="match status" value="1"/>
</dbReference>
<sequence>MPRASHVACCPCILCVQSTRIYCCGCLGIYRQRFVSRVLCAPCIACGCRYKDKKFPASRGSIGPEKGLPDHIEWRPCAEVSCQGQGNYATNLFHNDINPSDIQQGKLGDCWLLSAFACLANYPGAIQRVFCNKTLNHYGKYKIKLFSRPLNKWVVIKIDDRIPCDPRNGEPLFAKPVGSEAWVMLLEKAFAKYCGSYSALDGGHTLWALEALTGDHVYRFSHESNGWVKKTLVHEPKKGVREVSYQSSRSERPLDNEAFFKLLQHHCKKGSVLECGVGSGKDTESTDGIVHGHAYSILQIVEAGGHRLLQLRNPWGRGEWTGKWSDKDAKTWEQYPKIAKACKWKQRSDKEAEDGMFWMNWKDFLNHFHKLGFVFRTTGFDDLALNSHEGQGCCGPVYGCCGGCLKFWCCCQGMKALCCAQASSADMDISGKVAPARSKR</sequence>
<dbReference type="PANTHER" id="PTHR10183">
    <property type="entry name" value="CALPAIN"/>
    <property type="match status" value="1"/>
</dbReference>
<dbReference type="InterPro" id="IPR000169">
    <property type="entry name" value="Pept_cys_AS"/>
</dbReference>
<dbReference type="PROSITE" id="PS50203">
    <property type="entry name" value="CALPAIN_CAT"/>
    <property type="match status" value="1"/>
</dbReference>